<dbReference type="InterPro" id="IPR006311">
    <property type="entry name" value="TAT_signal"/>
</dbReference>
<dbReference type="CDD" id="cd06327">
    <property type="entry name" value="PBP1_SBP-like"/>
    <property type="match status" value="1"/>
</dbReference>
<dbReference type="Gene3D" id="3.40.50.2300">
    <property type="match status" value="2"/>
</dbReference>
<feature type="domain" description="Leucine-binding protein" evidence="4">
    <location>
        <begin position="32"/>
        <end position="375"/>
    </location>
</feature>
<proteinExistence type="inferred from homology"/>
<keyword evidence="6" id="KW-1185">Reference proteome</keyword>
<dbReference type="Pfam" id="PF13458">
    <property type="entry name" value="Peripla_BP_6"/>
    <property type="match status" value="1"/>
</dbReference>
<evidence type="ECO:0000256" key="1">
    <source>
        <dbReference type="ARBA" id="ARBA00010062"/>
    </source>
</evidence>
<reference evidence="5 6" key="1">
    <citation type="submission" date="2017-10" db="EMBL/GenBank/DDBJ databases">
        <authorList>
            <person name="Banno H."/>
            <person name="Chua N.-H."/>
        </authorList>
    </citation>
    <scope>NUCLEOTIDE SEQUENCE [LARGE SCALE GENOMIC DNA]</scope>
    <source>
        <strain evidence="5 6">YW11</strain>
    </source>
</reference>
<dbReference type="InterPro" id="IPR051010">
    <property type="entry name" value="BCAA_transport"/>
</dbReference>
<sequence length="413" mass="44812">MTIQRRQFIAGAAATAAAGLAPRAGRAQGKTPIRLGVLGDFSGPYRHLSGPTNVACVRQAVQESGLIERGIPVEVVQADHLQRADTGSAISREWFDRGGVDVVLELNNSSIALAVNNIVHEKDKIQLNTGGATTELTGAQCTPNTIHWTYDTYMLARSSGVATVRSGGDSFFFITADMAFGHQMERDLTRFIEEGNGKVLGKVRYPFPGTNDFSSFLLQAAASRAKVVAFLAAGADFINCVKQANEFGLNRRGQKLLGVVSFVNDIHTLGLDTAQGLLMTESFYWDLNDRTRAFTRRILPKTPDNYPNQCQAGAYSAALHYLKAVGEVGHERAKGSGREMVELMKRMPTDDDVFGPGSIRADGRKLHDVHLFEVKKPAESRGAWDYLKLVRTTPAAEAFRPIAEGGCPLVAKG</sequence>
<dbReference type="RefSeq" id="WP_099095114.1">
    <property type="nucleotide sequence ID" value="NZ_PDNU01000010.1"/>
</dbReference>
<dbReference type="GO" id="GO:0006865">
    <property type="term" value="P:amino acid transport"/>
    <property type="evidence" value="ECO:0007669"/>
    <property type="project" value="UniProtKB-KW"/>
</dbReference>
<protein>
    <submittedName>
        <fullName evidence="5">ABC transporter permease</fullName>
    </submittedName>
</protein>
<dbReference type="AlphaFoldDB" id="A0A2C7ABT5"/>
<dbReference type="PANTHER" id="PTHR30483">
    <property type="entry name" value="LEUCINE-SPECIFIC-BINDING PROTEIN"/>
    <property type="match status" value="1"/>
</dbReference>
<keyword evidence="2" id="KW-0732">Signal</keyword>
<dbReference type="OrthoDB" id="7237299at2"/>
<dbReference type="Proteomes" id="UP000223527">
    <property type="component" value="Unassembled WGS sequence"/>
</dbReference>
<evidence type="ECO:0000313" key="5">
    <source>
        <dbReference type="EMBL" id="PHK95519.1"/>
    </source>
</evidence>
<keyword evidence="3" id="KW-0813">Transport</keyword>
<comment type="caution">
    <text evidence="5">The sequence shown here is derived from an EMBL/GenBank/DDBJ whole genome shotgun (WGS) entry which is preliminary data.</text>
</comment>
<dbReference type="InterPro" id="IPR028081">
    <property type="entry name" value="Leu-bd"/>
</dbReference>
<dbReference type="PANTHER" id="PTHR30483:SF6">
    <property type="entry name" value="PERIPLASMIC BINDING PROTEIN OF ABC TRANSPORTER FOR NATURAL AMINO ACIDS"/>
    <property type="match status" value="1"/>
</dbReference>
<dbReference type="SUPFAM" id="SSF53822">
    <property type="entry name" value="Periplasmic binding protein-like I"/>
    <property type="match status" value="1"/>
</dbReference>
<dbReference type="InterPro" id="IPR028082">
    <property type="entry name" value="Peripla_BP_I"/>
</dbReference>
<accession>A0A2C7ABT5</accession>
<keyword evidence="3" id="KW-0029">Amino-acid transport</keyword>
<comment type="similarity">
    <text evidence="1">Belongs to the leucine-binding protein family.</text>
</comment>
<name>A0A2C7ABT5_9PROT</name>
<dbReference type="PROSITE" id="PS51318">
    <property type="entry name" value="TAT"/>
    <property type="match status" value="1"/>
</dbReference>
<evidence type="ECO:0000313" key="6">
    <source>
        <dbReference type="Proteomes" id="UP000223527"/>
    </source>
</evidence>
<gene>
    <name evidence="5" type="ORF">CR162_08545</name>
</gene>
<organism evidence="5 6">
    <name type="scientific">Teichococcus rhizosphaerae</name>
    <dbReference type="NCBI Taxonomy" id="1335062"/>
    <lineage>
        <taxon>Bacteria</taxon>
        <taxon>Pseudomonadati</taxon>
        <taxon>Pseudomonadota</taxon>
        <taxon>Alphaproteobacteria</taxon>
        <taxon>Acetobacterales</taxon>
        <taxon>Roseomonadaceae</taxon>
        <taxon>Roseomonas</taxon>
    </lineage>
</organism>
<evidence type="ECO:0000256" key="3">
    <source>
        <dbReference type="ARBA" id="ARBA00022970"/>
    </source>
</evidence>
<dbReference type="EMBL" id="PDNU01000010">
    <property type="protein sequence ID" value="PHK95519.1"/>
    <property type="molecule type" value="Genomic_DNA"/>
</dbReference>
<evidence type="ECO:0000259" key="4">
    <source>
        <dbReference type="Pfam" id="PF13458"/>
    </source>
</evidence>
<evidence type="ECO:0000256" key="2">
    <source>
        <dbReference type="ARBA" id="ARBA00022729"/>
    </source>
</evidence>